<keyword evidence="4" id="KW-0904">Protein phosphatase</keyword>
<evidence type="ECO:0000259" key="7">
    <source>
        <dbReference type="SMART" id="SM00226"/>
    </source>
</evidence>
<keyword evidence="3" id="KW-0378">Hydrolase</keyword>
<comment type="caution">
    <text evidence="8">The sequence shown here is derived from an EMBL/GenBank/DDBJ whole genome shotgun (WGS) entry which is preliminary data.</text>
</comment>
<dbReference type="Pfam" id="PF01451">
    <property type="entry name" value="LMWPc"/>
    <property type="match status" value="1"/>
</dbReference>
<feature type="domain" description="Phosphotyrosine protein phosphatase I" evidence="7">
    <location>
        <begin position="2"/>
        <end position="148"/>
    </location>
</feature>
<name>A0A848CT31_9FIRM</name>
<reference evidence="8 9" key="1">
    <citation type="submission" date="2020-04" db="EMBL/GenBank/DDBJ databases">
        <authorList>
            <person name="Hitch T.C.A."/>
            <person name="Wylensek D."/>
            <person name="Clavel T."/>
        </authorList>
    </citation>
    <scope>NUCLEOTIDE SEQUENCE [LARGE SCALE GENOMIC DNA]</scope>
    <source>
        <strain evidence="8 9">BSM-383-APC-5F</strain>
    </source>
</reference>
<dbReference type="SUPFAM" id="SSF52788">
    <property type="entry name" value="Phosphotyrosine protein phosphatases I"/>
    <property type="match status" value="1"/>
</dbReference>
<dbReference type="Gene3D" id="3.40.50.2300">
    <property type="match status" value="1"/>
</dbReference>
<dbReference type="RefSeq" id="WP_168934206.1">
    <property type="nucleotide sequence ID" value="NZ_JABAFX010000043.1"/>
</dbReference>
<evidence type="ECO:0000256" key="1">
    <source>
        <dbReference type="ARBA" id="ARBA00011063"/>
    </source>
</evidence>
<dbReference type="SMART" id="SM00226">
    <property type="entry name" value="LMWPc"/>
    <property type="match status" value="1"/>
</dbReference>
<dbReference type="InterPro" id="IPR023485">
    <property type="entry name" value="Ptyr_pPase"/>
</dbReference>
<feature type="active site" description="Proton donor" evidence="6">
    <location>
        <position position="124"/>
    </location>
</feature>
<dbReference type="PANTHER" id="PTHR11717">
    <property type="entry name" value="LOW MOLECULAR WEIGHT PROTEIN TYROSINE PHOSPHATASE"/>
    <property type="match status" value="1"/>
</dbReference>
<evidence type="ECO:0000256" key="5">
    <source>
        <dbReference type="ARBA" id="ARBA00051722"/>
    </source>
</evidence>
<dbReference type="InterPro" id="IPR036196">
    <property type="entry name" value="Ptyr_pPase_sf"/>
</dbReference>
<proteinExistence type="inferred from homology"/>
<accession>A0A848CT31</accession>
<comment type="catalytic activity">
    <reaction evidence="5">
        <text>O-phospho-L-tyrosyl-[protein] + H2O = L-tyrosyl-[protein] + phosphate</text>
        <dbReference type="Rhea" id="RHEA:10684"/>
        <dbReference type="Rhea" id="RHEA-COMP:10136"/>
        <dbReference type="Rhea" id="RHEA-COMP:20101"/>
        <dbReference type="ChEBI" id="CHEBI:15377"/>
        <dbReference type="ChEBI" id="CHEBI:43474"/>
        <dbReference type="ChEBI" id="CHEBI:46858"/>
        <dbReference type="ChEBI" id="CHEBI:61978"/>
        <dbReference type="EC" id="3.1.3.48"/>
    </reaction>
</comment>
<dbReference type="PRINTS" id="PR00719">
    <property type="entry name" value="LMWPTPASE"/>
</dbReference>
<comment type="similarity">
    <text evidence="1">Belongs to the low molecular weight phosphotyrosine protein phosphatase family.</text>
</comment>
<dbReference type="AlphaFoldDB" id="A0A848CT31"/>
<dbReference type="InterPro" id="IPR050438">
    <property type="entry name" value="LMW_PTPase"/>
</dbReference>
<organism evidence="8 9">
    <name type="scientific">Dorea formicigenerans</name>
    <dbReference type="NCBI Taxonomy" id="39486"/>
    <lineage>
        <taxon>Bacteria</taxon>
        <taxon>Bacillati</taxon>
        <taxon>Bacillota</taxon>
        <taxon>Clostridia</taxon>
        <taxon>Lachnospirales</taxon>
        <taxon>Lachnospiraceae</taxon>
        <taxon>Dorea</taxon>
    </lineage>
</organism>
<dbReference type="InterPro" id="IPR017867">
    <property type="entry name" value="Tyr_phospatase_low_mol_wt"/>
</dbReference>
<evidence type="ECO:0000313" key="9">
    <source>
        <dbReference type="Proteomes" id="UP000580130"/>
    </source>
</evidence>
<feature type="active site" description="Nucleophile" evidence="6">
    <location>
        <position position="8"/>
    </location>
</feature>
<dbReference type="EMBL" id="JABAFX010000043">
    <property type="protein sequence ID" value="NME58257.1"/>
    <property type="molecule type" value="Genomic_DNA"/>
</dbReference>
<dbReference type="PANTHER" id="PTHR11717:SF7">
    <property type="entry name" value="LOW MOLECULAR WEIGHT PHOSPHOTYROSINE PROTEIN PHOSPHATASE"/>
    <property type="match status" value="1"/>
</dbReference>
<protein>
    <recommendedName>
        <fullName evidence="2">protein-tyrosine-phosphatase</fullName>
        <ecNumber evidence="2">3.1.3.48</ecNumber>
    </recommendedName>
</protein>
<dbReference type="CDD" id="cd16343">
    <property type="entry name" value="LMWPTP"/>
    <property type="match status" value="1"/>
</dbReference>
<sequence length="154" mass="17657">MIKILFICHGNICRSTMSEYVMKYLIDQAGLASEFYIDSAATSREEIGNGVHHGTRQKLKEVGIPCGNHRARQMMRRDYEEFDYIIGMDAWNIRNIMRIIGSDPEKKVSMLLDFTDRSGTEIADPWYTGNFDATYDDVLEGCTGLLEYLKNILL</sequence>
<evidence type="ECO:0000256" key="2">
    <source>
        <dbReference type="ARBA" id="ARBA00013064"/>
    </source>
</evidence>
<evidence type="ECO:0000256" key="4">
    <source>
        <dbReference type="ARBA" id="ARBA00022912"/>
    </source>
</evidence>
<gene>
    <name evidence="8" type="ORF">HF855_12850</name>
</gene>
<dbReference type="GO" id="GO:0004725">
    <property type="term" value="F:protein tyrosine phosphatase activity"/>
    <property type="evidence" value="ECO:0007669"/>
    <property type="project" value="UniProtKB-EC"/>
</dbReference>
<dbReference type="EC" id="3.1.3.48" evidence="2"/>
<feature type="active site" evidence="6">
    <location>
        <position position="14"/>
    </location>
</feature>
<evidence type="ECO:0000313" key="8">
    <source>
        <dbReference type="EMBL" id="NME58257.1"/>
    </source>
</evidence>
<dbReference type="Proteomes" id="UP000580130">
    <property type="component" value="Unassembled WGS sequence"/>
</dbReference>
<evidence type="ECO:0000256" key="6">
    <source>
        <dbReference type="PIRSR" id="PIRSR617867-1"/>
    </source>
</evidence>
<evidence type="ECO:0000256" key="3">
    <source>
        <dbReference type="ARBA" id="ARBA00022801"/>
    </source>
</evidence>